<evidence type="ECO:0000256" key="5">
    <source>
        <dbReference type="ARBA" id="ARBA00022989"/>
    </source>
</evidence>
<feature type="region of interest" description="Disordered" evidence="7">
    <location>
        <begin position="215"/>
        <end position="259"/>
    </location>
</feature>
<protein>
    <submittedName>
        <fullName evidence="9">Equilibrative nucleoside transporter 1</fullName>
    </submittedName>
</protein>
<dbReference type="PANTHER" id="PTHR10332:SF80">
    <property type="entry name" value="EQUILIBRATIVE NUCLEOSIDE TRANSPORTER 2, ISOFORM A"/>
    <property type="match status" value="1"/>
</dbReference>
<evidence type="ECO:0000256" key="7">
    <source>
        <dbReference type="SAM" id="MobiDB-lite"/>
    </source>
</evidence>
<evidence type="ECO:0000256" key="6">
    <source>
        <dbReference type="ARBA" id="ARBA00023136"/>
    </source>
</evidence>
<feature type="compositionally biased region" description="Low complexity" evidence="7">
    <location>
        <begin position="246"/>
        <end position="259"/>
    </location>
</feature>
<feature type="transmembrane region" description="Helical" evidence="8">
    <location>
        <begin position="186"/>
        <end position="206"/>
    </location>
</feature>
<evidence type="ECO:0000256" key="3">
    <source>
        <dbReference type="ARBA" id="ARBA00022448"/>
    </source>
</evidence>
<dbReference type="Proteomes" id="UP000770661">
    <property type="component" value="Unassembled WGS sequence"/>
</dbReference>
<keyword evidence="10" id="KW-1185">Reference proteome</keyword>
<proteinExistence type="inferred from homology"/>
<dbReference type="PANTHER" id="PTHR10332">
    <property type="entry name" value="EQUILIBRATIVE NUCLEOSIDE TRANSPORTER"/>
    <property type="match status" value="1"/>
</dbReference>
<feature type="compositionally biased region" description="Gly residues" evidence="7">
    <location>
        <begin position="219"/>
        <end position="245"/>
    </location>
</feature>
<evidence type="ECO:0000256" key="1">
    <source>
        <dbReference type="ARBA" id="ARBA00004141"/>
    </source>
</evidence>
<dbReference type="GO" id="GO:0005886">
    <property type="term" value="C:plasma membrane"/>
    <property type="evidence" value="ECO:0007669"/>
    <property type="project" value="TreeGrafter"/>
</dbReference>
<dbReference type="EMBL" id="JACEEZ010022992">
    <property type="protein sequence ID" value="KAG0711807.1"/>
    <property type="molecule type" value="Genomic_DNA"/>
</dbReference>
<comment type="caution">
    <text evidence="9">The sequence shown here is derived from an EMBL/GenBank/DDBJ whole genome shotgun (WGS) entry which is preliminary data.</text>
</comment>
<organism evidence="9 10">
    <name type="scientific">Chionoecetes opilio</name>
    <name type="common">Atlantic snow crab</name>
    <name type="synonym">Cancer opilio</name>
    <dbReference type="NCBI Taxonomy" id="41210"/>
    <lineage>
        <taxon>Eukaryota</taxon>
        <taxon>Metazoa</taxon>
        <taxon>Ecdysozoa</taxon>
        <taxon>Arthropoda</taxon>
        <taxon>Crustacea</taxon>
        <taxon>Multicrustacea</taxon>
        <taxon>Malacostraca</taxon>
        <taxon>Eumalacostraca</taxon>
        <taxon>Eucarida</taxon>
        <taxon>Decapoda</taxon>
        <taxon>Pleocyemata</taxon>
        <taxon>Brachyura</taxon>
        <taxon>Eubrachyura</taxon>
        <taxon>Majoidea</taxon>
        <taxon>Majidae</taxon>
        <taxon>Chionoecetes</taxon>
    </lineage>
</organism>
<keyword evidence="6 8" id="KW-0472">Membrane</keyword>
<dbReference type="Pfam" id="PF01733">
    <property type="entry name" value="Nucleoside_tran"/>
    <property type="match status" value="1"/>
</dbReference>
<comment type="similarity">
    <text evidence="2">Belongs to the SLC29A/ENT transporter (TC 2.A.57) family.</text>
</comment>
<comment type="subcellular location">
    <subcellularLocation>
        <location evidence="1">Membrane</location>
        <topology evidence="1">Multi-pass membrane protein</topology>
    </subcellularLocation>
</comment>
<reference evidence="9" key="1">
    <citation type="submission" date="2020-07" db="EMBL/GenBank/DDBJ databases">
        <title>The High-quality genome of the commercially important snow crab, Chionoecetes opilio.</title>
        <authorList>
            <person name="Jeong J.-H."/>
            <person name="Ryu S."/>
        </authorList>
    </citation>
    <scope>NUCLEOTIDE SEQUENCE</scope>
    <source>
        <strain evidence="9">MADBK_172401_WGS</strain>
        <tissue evidence="9">Digestive gland</tissue>
    </source>
</reference>
<dbReference type="AlphaFoldDB" id="A0A8J4XRY2"/>
<keyword evidence="4 8" id="KW-0812">Transmembrane</keyword>
<gene>
    <name evidence="9" type="primary">Slc29a1_2</name>
    <name evidence="9" type="ORF">GWK47_019806</name>
</gene>
<evidence type="ECO:0000256" key="4">
    <source>
        <dbReference type="ARBA" id="ARBA00022692"/>
    </source>
</evidence>
<accession>A0A8J4XRY2</accession>
<feature type="transmembrane region" description="Helical" evidence="8">
    <location>
        <begin position="106"/>
        <end position="125"/>
    </location>
</feature>
<feature type="transmembrane region" description="Helical" evidence="8">
    <location>
        <begin position="152"/>
        <end position="174"/>
    </location>
</feature>
<dbReference type="InterPro" id="IPR002259">
    <property type="entry name" value="Eqnu_transpt"/>
</dbReference>
<evidence type="ECO:0000313" key="10">
    <source>
        <dbReference type="Proteomes" id="UP000770661"/>
    </source>
</evidence>
<dbReference type="OrthoDB" id="1856718at2759"/>
<evidence type="ECO:0000313" key="9">
    <source>
        <dbReference type="EMBL" id="KAG0711807.1"/>
    </source>
</evidence>
<keyword evidence="3" id="KW-0813">Transport</keyword>
<name>A0A8J4XRY2_CHIOP</name>
<evidence type="ECO:0000256" key="2">
    <source>
        <dbReference type="ARBA" id="ARBA00007965"/>
    </source>
</evidence>
<dbReference type="GO" id="GO:0005337">
    <property type="term" value="F:nucleoside transmembrane transporter activity"/>
    <property type="evidence" value="ECO:0007669"/>
    <property type="project" value="InterPro"/>
</dbReference>
<keyword evidence="5 8" id="KW-1133">Transmembrane helix</keyword>
<dbReference type="PRINTS" id="PR01130">
    <property type="entry name" value="DERENTRNSPRT"/>
</dbReference>
<feature type="region of interest" description="Disordered" evidence="7">
    <location>
        <begin position="30"/>
        <end position="74"/>
    </location>
</feature>
<sequence length="268" mass="27662">MPLSDTSYRRLSPTINMYSEETGRDYLAPLASVEDLSRVNTPGGSPSPRPRQRHPALEDPNWEPPADPSLPGLSRGPPIILEPGVLTPLQADFEPLEEGPRDRYRLVFLTLVLHGVGTLMPWNMFITAKNVLANGIYQNTVYGMAARLPSSYTGAVVLGSNISGTFTAIINIMAIAMAPNTRTSAIYYFITALFVLLACFDTYFALPLNVSSSSSSGGSSSGGGSGGGGGSGSSGGGGSGGGSSSGGSSSSSGGCSSSGSLCEVFVRF</sequence>
<evidence type="ECO:0000256" key="8">
    <source>
        <dbReference type="SAM" id="Phobius"/>
    </source>
</evidence>